<proteinExistence type="predicted"/>
<dbReference type="Proteomes" id="UP000217507">
    <property type="component" value="Chromosome"/>
</dbReference>
<sequence>MSKLNLLPPDDLPPSVVSKEDGMLHLELEQSIGRCFYQACDRITQALLNNCQWYLTKKDAIVMLIVDCPDIVSYWHIVSNIPQLGNRLERFTKNAKIRVYPPFGKGEPLEISVNEISAYRDWL</sequence>
<dbReference type="EMBL" id="AP018216">
    <property type="protein sequence ID" value="BAY68151.1"/>
    <property type="molecule type" value="Genomic_DNA"/>
</dbReference>
<accession>A0A1Z4KGQ5</accession>
<reference evidence="1 2" key="1">
    <citation type="submission" date="2017-06" db="EMBL/GenBank/DDBJ databases">
        <title>Genome sequencing of cyanobaciteial culture collection at National Institute for Environmental Studies (NIES).</title>
        <authorList>
            <person name="Hirose Y."/>
            <person name="Shimura Y."/>
            <person name="Fujisawa T."/>
            <person name="Nakamura Y."/>
            <person name="Kawachi M."/>
        </authorList>
    </citation>
    <scope>NUCLEOTIDE SEQUENCE [LARGE SCALE GENOMIC DNA]</scope>
    <source>
        <strain evidence="1 2">NIES-23</strain>
    </source>
</reference>
<evidence type="ECO:0000313" key="2">
    <source>
        <dbReference type="Proteomes" id="UP000217507"/>
    </source>
</evidence>
<organism evidence="1 2">
    <name type="scientific">Trichormus variabilis NIES-23</name>
    <dbReference type="NCBI Taxonomy" id="1973479"/>
    <lineage>
        <taxon>Bacteria</taxon>
        <taxon>Bacillati</taxon>
        <taxon>Cyanobacteriota</taxon>
        <taxon>Cyanophyceae</taxon>
        <taxon>Nostocales</taxon>
        <taxon>Nostocaceae</taxon>
        <taxon>Trichormus</taxon>
    </lineage>
</organism>
<dbReference type="AlphaFoldDB" id="A0A1Z4KGQ5"/>
<protein>
    <submittedName>
        <fullName evidence="1">Uncharacterized protein</fullName>
    </submittedName>
</protein>
<evidence type="ECO:0000313" key="1">
    <source>
        <dbReference type="EMBL" id="BAY68151.1"/>
    </source>
</evidence>
<gene>
    <name evidence="1" type="ORF">NIES23_09350</name>
</gene>
<name>A0A1Z4KGQ5_ANAVA</name>